<accession>A0A1F8GQZ3</accession>
<comment type="caution">
    <text evidence="2">The sequence shown here is derived from an EMBL/GenBank/DDBJ whole genome shotgun (WGS) entry which is preliminary data.</text>
</comment>
<evidence type="ECO:0000256" key="1">
    <source>
        <dbReference type="SAM" id="Phobius"/>
    </source>
</evidence>
<feature type="transmembrane region" description="Helical" evidence="1">
    <location>
        <begin position="20"/>
        <end position="39"/>
    </location>
</feature>
<feature type="transmembrane region" description="Helical" evidence="1">
    <location>
        <begin position="46"/>
        <end position="68"/>
    </location>
</feature>
<keyword evidence="1" id="KW-1133">Transmembrane helix</keyword>
<protein>
    <submittedName>
        <fullName evidence="2">Uncharacterized protein</fullName>
    </submittedName>
</protein>
<sequence>MAKLLNAFNLDSFSLSNFSLGSGGIFGLLVLVCILLFVLSLGRTRTLISLLSIYVAFVLQAVFPYFGWLQNNNYLAKDLAMLQIAAFATAYIVSFLLLNRAVVRGHFSMAEASFVSVSLMGLVQFGLVAAIILNLAPDYQRFIPDYVLFYIANQKALFYWALAPLVLLIFQKKD</sequence>
<organism evidence="2 3">
    <name type="scientific">Candidatus Yanofskybacteria bacterium RIFCSPLOWO2_01_FULL_49_17</name>
    <dbReference type="NCBI Taxonomy" id="1802700"/>
    <lineage>
        <taxon>Bacteria</taxon>
        <taxon>Candidatus Yanofskyibacteriota</taxon>
    </lineage>
</organism>
<reference evidence="2 3" key="1">
    <citation type="journal article" date="2016" name="Nat. Commun.">
        <title>Thousands of microbial genomes shed light on interconnected biogeochemical processes in an aquifer system.</title>
        <authorList>
            <person name="Anantharaman K."/>
            <person name="Brown C.T."/>
            <person name="Hug L.A."/>
            <person name="Sharon I."/>
            <person name="Castelle C.J."/>
            <person name="Probst A.J."/>
            <person name="Thomas B.C."/>
            <person name="Singh A."/>
            <person name="Wilkins M.J."/>
            <person name="Karaoz U."/>
            <person name="Brodie E.L."/>
            <person name="Williams K.H."/>
            <person name="Hubbard S.S."/>
            <person name="Banfield J.F."/>
        </authorList>
    </citation>
    <scope>NUCLEOTIDE SEQUENCE [LARGE SCALE GENOMIC DNA]</scope>
</reference>
<keyword evidence="1" id="KW-0472">Membrane</keyword>
<dbReference type="EMBL" id="MGKO01000007">
    <property type="protein sequence ID" value="OGN27751.1"/>
    <property type="molecule type" value="Genomic_DNA"/>
</dbReference>
<proteinExistence type="predicted"/>
<dbReference type="AlphaFoldDB" id="A0A1F8GQZ3"/>
<dbReference type="Proteomes" id="UP000178444">
    <property type="component" value="Unassembled WGS sequence"/>
</dbReference>
<feature type="transmembrane region" description="Helical" evidence="1">
    <location>
        <begin position="114"/>
        <end position="135"/>
    </location>
</feature>
<evidence type="ECO:0000313" key="2">
    <source>
        <dbReference type="EMBL" id="OGN27751.1"/>
    </source>
</evidence>
<keyword evidence="1" id="KW-0812">Transmembrane</keyword>
<feature type="transmembrane region" description="Helical" evidence="1">
    <location>
        <begin position="147"/>
        <end position="170"/>
    </location>
</feature>
<feature type="transmembrane region" description="Helical" evidence="1">
    <location>
        <begin position="80"/>
        <end position="102"/>
    </location>
</feature>
<gene>
    <name evidence="2" type="ORF">A2941_02655</name>
</gene>
<name>A0A1F8GQZ3_9BACT</name>
<evidence type="ECO:0000313" key="3">
    <source>
        <dbReference type="Proteomes" id="UP000178444"/>
    </source>
</evidence>